<dbReference type="CDD" id="cd02859">
    <property type="entry name" value="E_set_AMPKbeta_like_N"/>
    <property type="match status" value="1"/>
</dbReference>
<dbReference type="AlphaFoldDB" id="A0A2T7A507"/>
<keyword evidence="7" id="KW-0808">Transferase</keyword>
<evidence type="ECO:0000256" key="3">
    <source>
        <dbReference type="ARBA" id="ARBA00022490"/>
    </source>
</evidence>
<keyword evidence="3" id="KW-0963">Cytoplasm</keyword>
<feature type="compositionally biased region" description="Basic and acidic residues" evidence="4">
    <location>
        <begin position="324"/>
        <end position="338"/>
    </location>
</feature>
<dbReference type="PANTHER" id="PTHR10343:SF84">
    <property type="entry name" value="5'-AMP-ACTIVATED PROTEIN KINASE SUBUNIT BETA-1"/>
    <property type="match status" value="1"/>
</dbReference>
<keyword evidence="7" id="KW-0418">Kinase</keyword>
<dbReference type="Gene3D" id="6.20.250.60">
    <property type="match status" value="1"/>
</dbReference>
<dbReference type="Pfam" id="PF16561">
    <property type="entry name" value="AMPK1_CBM"/>
    <property type="match status" value="1"/>
</dbReference>
<evidence type="ECO:0000259" key="6">
    <source>
        <dbReference type="SMART" id="SM01010"/>
    </source>
</evidence>
<sequence>MGNNPSRASAQPQQHHQHHHLNQQHSTPTSPPIANVPARAASTSSSRTIINRRNSLQPAPSKHAGASTSVPPEDPLTLPIRSRNEPASPIEARYIPQGRRESIAEAISSVPWTIDRTTPRPTPGFGDDDPLTSPTVRKLQTADSTPTAVGEDLPSREGTPLSAGPHADPLTKRGSMGSTTTVDEEVDVADTRTIPTLIQWLQGGHKVHVTGTFSNWRKRFKLNRSPDDETLSAVVPLPPGTHHLKFFVDGEMRTSDNLPTAVDDTGILVNYLEVNADDMPPLDRQHSPPSPSGSTHRPHASANLLSNLSKKKKRYTNEIPTYLRDFDDGGEDGQRIGNEDGDIPAPPSLPMMLQKVILNTSSAMKDDASVLGIPNHVVLNHLATSSIKNQVLAVSATTRYRKKVSPLSSDSMSRRYCINQRRNDSGGRRCIFMNLLSFLSFLLLLFSLILEIAVNESERPEKKGIIGKSYSEIIKREGLGKQERGTNTCIQNTV</sequence>
<dbReference type="InterPro" id="IPR050827">
    <property type="entry name" value="CRP1_MDG1_kinase"/>
</dbReference>
<name>A0A2T7A507_TUBBO</name>
<dbReference type="GO" id="GO:0005634">
    <property type="term" value="C:nucleus"/>
    <property type="evidence" value="ECO:0007669"/>
    <property type="project" value="TreeGrafter"/>
</dbReference>
<comment type="subcellular location">
    <subcellularLocation>
        <location evidence="1">Cytoplasm</location>
    </subcellularLocation>
</comment>
<dbReference type="Gene3D" id="2.60.40.10">
    <property type="entry name" value="Immunoglobulins"/>
    <property type="match status" value="1"/>
</dbReference>
<dbReference type="InterPro" id="IPR014756">
    <property type="entry name" value="Ig_E-set"/>
</dbReference>
<dbReference type="GO" id="GO:0016301">
    <property type="term" value="F:kinase activity"/>
    <property type="evidence" value="ECO:0007669"/>
    <property type="project" value="UniProtKB-KW"/>
</dbReference>
<dbReference type="OrthoDB" id="531008at2759"/>
<keyword evidence="5" id="KW-0812">Transmembrane</keyword>
<feature type="region of interest" description="Disordered" evidence="4">
    <location>
        <begin position="1"/>
        <end position="94"/>
    </location>
</feature>
<dbReference type="GO" id="GO:0005737">
    <property type="term" value="C:cytoplasm"/>
    <property type="evidence" value="ECO:0007669"/>
    <property type="project" value="UniProtKB-SubCell"/>
</dbReference>
<dbReference type="PANTHER" id="PTHR10343">
    <property type="entry name" value="5'-AMP-ACTIVATED PROTEIN KINASE , BETA SUBUNIT"/>
    <property type="match status" value="1"/>
</dbReference>
<keyword evidence="5" id="KW-0472">Membrane</keyword>
<keyword evidence="5" id="KW-1133">Transmembrane helix</keyword>
<evidence type="ECO:0000313" key="8">
    <source>
        <dbReference type="Proteomes" id="UP000244722"/>
    </source>
</evidence>
<feature type="transmembrane region" description="Helical" evidence="5">
    <location>
        <begin position="431"/>
        <end position="454"/>
    </location>
</feature>
<organism evidence="7 8">
    <name type="scientific">Tuber borchii</name>
    <name type="common">White truffle</name>
    <dbReference type="NCBI Taxonomy" id="42251"/>
    <lineage>
        <taxon>Eukaryota</taxon>
        <taxon>Fungi</taxon>
        <taxon>Dikarya</taxon>
        <taxon>Ascomycota</taxon>
        <taxon>Pezizomycotina</taxon>
        <taxon>Pezizomycetes</taxon>
        <taxon>Pezizales</taxon>
        <taxon>Tuberaceae</taxon>
        <taxon>Tuber</taxon>
    </lineage>
</organism>
<reference evidence="7 8" key="1">
    <citation type="submission" date="2017-04" db="EMBL/GenBank/DDBJ databases">
        <title>Draft genome sequence of Tuber borchii Vittad., a whitish edible truffle.</title>
        <authorList>
            <consortium name="DOE Joint Genome Institute"/>
            <person name="Murat C."/>
            <person name="Kuo A."/>
            <person name="Barry K.W."/>
            <person name="Clum A."/>
            <person name="Dockter R.B."/>
            <person name="Fauchery L."/>
            <person name="Iotti M."/>
            <person name="Kohler A."/>
            <person name="Labutti K."/>
            <person name="Lindquist E.A."/>
            <person name="Lipzen A."/>
            <person name="Ohm R.A."/>
            <person name="Wang M."/>
            <person name="Grigoriev I.V."/>
            <person name="Zambonelli A."/>
            <person name="Martin F.M."/>
        </authorList>
    </citation>
    <scope>NUCLEOTIDE SEQUENCE [LARGE SCALE GENOMIC DNA]</scope>
    <source>
        <strain evidence="7 8">Tbo3840</strain>
    </source>
</reference>
<protein>
    <submittedName>
        <fullName evidence="7">5'-AMP-activated protein kinase beta subunit, interation domain-domain-containing protein</fullName>
    </submittedName>
</protein>
<dbReference type="GO" id="GO:0007165">
    <property type="term" value="P:signal transduction"/>
    <property type="evidence" value="ECO:0007669"/>
    <property type="project" value="UniProtKB-ARBA"/>
</dbReference>
<dbReference type="STRING" id="42251.A0A2T7A507"/>
<feature type="compositionally biased region" description="Low complexity" evidence="4">
    <location>
        <begin position="39"/>
        <end position="55"/>
    </location>
</feature>
<gene>
    <name evidence="7" type="ORF">B9Z19DRAFT_299900</name>
</gene>
<feature type="region of interest" description="Disordered" evidence="4">
    <location>
        <begin position="322"/>
        <end position="345"/>
    </location>
</feature>
<feature type="compositionally biased region" description="Polar residues" evidence="4">
    <location>
        <begin position="1"/>
        <end position="10"/>
    </location>
</feature>
<dbReference type="GO" id="GO:0019901">
    <property type="term" value="F:protein kinase binding"/>
    <property type="evidence" value="ECO:0007669"/>
    <property type="project" value="TreeGrafter"/>
</dbReference>
<feature type="region of interest" description="Disordered" evidence="4">
    <location>
        <begin position="114"/>
        <end position="183"/>
    </location>
</feature>
<keyword evidence="8" id="KW-1185">Reference proteome</keyword>
<accession>A0A2T7A507</accession>
<comment type="similarity">
    <text evidence="2">Belongs to the 5'-AMP-activated protein kinase beta subunit family.</text>
</comment>
<dbReference type="GO" id="GO:0031588">
    <property type="term" value="C:nucleotide-activated protein kinase complex"/>
    <property type="evidence" value="ECO:0007669"/>
    <property type="project" value="TreeGrafter"/>
</dbReference>
<evidence type="ECO:0000256" key="2">
    <source>
        <dbReference type="ARBA" id="ARBA00010926"/>
    </source>
</evidence>
<dbReference type="SMART" id="SM01010">
    <property type="entry name" value="AMPKBI"/>
    <property type="match status" value="1"/>
</dbReference>
<dbReference type="InterPro" id="IPR013783">
    <property type="entry name" value="Ig-like_fold"/>
</dbReference>
<dbReference type="InterPro" id="IPR006828">
    <property type="entry name" value="ASC_dom"/>
</dbReference>
<dbReference type="SUPFAM" id="SSF160219">
    <property type="entry name" value="AMPKBI-like"/>
    <property type="match status" value="1"/>
</dbReference>
<evidence type="ECO:0000256" key="5">
    <source>
        <dbReference type="SAM" id="Phobius"/>
    </source>
</evidence>
<dbReference type="Proteomes" id="UP000244722">
    <property type="component" value="Unassembled WGS sequence"/>
</dbReference>
<feature type="domain" description="Association with the SNF1 complex (ASC)" evidence="6">
    <location>
        <begin position="308"/>
        <end position="407"/>
    </location>
</feature>
<evidence type="ECO:0000313" key="7">
    <source>
        <dbReference type="EMBL" id="PUU82822.1"/>
    </source>
</evidence>
<dbReference type="FunFam" id="2.60.40.10:FF:000562">
    <property type="entry name" value="Snf1 kinase complex beta-subunit Gal83"/>
    <property type="match status" value="1"/>
</dbReference>
<dbReference type="Pfam" id="PF04739">
    <property type="entry name" value="AMPKBI"/>
    <property type="match status" value="1"/>
</dbReference>
<proteinExistence type="inferred from homology"/>
<evidence type="ECO:0000256" key="1">
    <source>
        <dbReference type="ARBA" id="ARBA00004496"/>
    </source>
</evidence>
<feature type="region of interest" description="Disordered" evidence="4">
    <location>
        <begin position="278"/>
        <end position="300"/>
    </location>
</feature>
<evidence type="ECO:0000256" key="4">
    <source>
        <dbReference type="SAM" id="MobiDB-lite"/>
    </source>
</evidence>
<comment type="caution">
    <text evidence="7">The sequence shown here is derived from an EMBL/GenBank/DDBJ whole genome shotgun (WGS) entry which is preliminary data.</text>
</comment>
<dbReference type="SUPFAM" id="SSF81296">
    <property type="entry name" value="E set domains"/>
    <property type="match status" value="1"/>
</dbReference>
<dbReference type="EMBL" id="NESQ01000021">
    <property type="protein sequence ID" value="PUU82822.1"/>
    <property type="molecule type" value="Genomic_DNA"/>
</dbReference>
<dbReference type="InterPro" id="IPR032640">
    <property type="entry name" value="AMPK1_CBM"/>
</dbReference>
<dbReference type="InterPro" id="IPR037256">
    <property type="entry name" value="ASC_dom_sf"/>
</dbReference>